<evidence type="ECO:0000313" key="4">
    <source>
        <dbReference type="Proteomes" id="UP000001554"/>
    </source>
</evidence>
<dbReference type="PROSITE" id="PS01209">
    <property type="entry name" value="LDLRA_1"/>
    <property type="match status" value="1"/>
</dbReference>
<dbReference type="PRINTS" id="PR00261">
    <property type="entry name" value="LDLRECEPTOR"/>
</dbReference>
<evidence type="ECO:0000256" key="1">
    <source>
        <dbReference type="ARBA" id="ARBA00023157"/>
    </source>
</evidence>
<keyword evidence="4" id="KW-1185">Reference proteome</keyword>
<dbReference type="GeneID" id="118411015"/>
<dbReference type="SUPFAM" id="SSF57424">
    <property type="entry name" value="LDL receptor-like module"/>
    <property type="match status" value="2"/>
</dbReference>
<accession>A0A9J7KSQ3</accession>
<protein>
    <submittedName>
        <fullName evidence="5">Coagulation factor VIII-like</fullName>
    </submittedName>
</protein>
<dbReference type="OrthoDB" id="10020456at2759"/>
<dbReference type="Pfam" id="PF00754">
    <property type="entry name" value="F5_F8_type_C"/>
    <property type="match status" value="1"/>
</dbReference>
<feature type="domain" description="F5/8 type C" evidence="3">
    <location>
        <begin position="84"/>
        <end position="238"/>
    </location>
</feature>
<name>A0A9J7KSQ3_BRAFL</name>
<evidence type="ECO:0000313" key="5">
    <source>
        <dbReference type="RefSeq" id="XP_035668909.1"/>
    </source>
</evidence>
<reference evidence="4" key="1">
    <citation type="journal article" date="2020" name="Nat. Ecol. Evol.">
        <title>Deeply conserved synteny resolves early events in vertebrate evolution.</title>
        <authorList>
            <person name="Simakov O."/>
            <person name="Marletaz F."/>
            <person name="Yue J.X."/>
            <person name="O'Connell B."/>
            <person name="Jenkins J."/>
            <person name="Brandt A."/>
            <person name="Calef R."/>
            <person name="Tung C.H."/>
            <person name="Huang T.K."/>
            <person name="Schmutz J."/>
            <person name="Satoh N."/>
            <person name="Yu J.K."/>
            <person name="Putnam N.H."/>
            <person name="Green R.E."/>
            <person name="Rokhsar D.S."/>
        </authorList>
    </citation>
    <scope>NUCLEOTIDE SEQUENCE [LARGE SCALE GENOMIC DNA]</scope>
    <source>
        <strain evidence="4">S238N-H82</strain>
    </source>
</reference>
<dbReference type="SMART" id="SM00231">
    <property type="entry name" value="FA58C"/>
    <property type="match status" value="1"/>
</dbReference>
<dbReference type="InterPro" id="IPR008979">
    <property type="entry name" value="Galactose-bd-like_sf"/>
</dbReference>
<feature type="disulfide bond" evidence="2">
    <location>
        <begin position="66"/>
        <end position="81"/>
    </location>
</feature>
<dbReference type="KEGG" id="bfo:118411015"/>
<dbReference type="Pfam" id="PF00057">
    <property type="entry name" value="Ldl_recept_a"/>
    <property type="match status" value="2"/>
</dbReference>
<sequence length="330" mass="36403">MTCVQPTPCNRLQLECDGGCLPKYRACDGLEDCANGEDEMNCTVGGCGPKQFPCADGTCLMESQLCDNRTDCSEGEDEEDCGDVLPPGFPLGLASRYISDVFITASSEYKPEFAASQARHTPPTAPGYCWVPSTVEDQWIQVYFGKTTNVTGVVISGGGSNWDLGSWVTSFTLAFSMDGDVWTPYGGIGKDVQVFQGNRDRYNKVSRPLQVPVTSRYIRLYPAGYEGWVAMVMEVYVTNDENVWLAQEEHVPLGVGIDPDNPEAAPKIPDLYMTASSREGDFFPWLARLNNGRGQGWGTGWSPAVRDDLELWLQVILLLNTVRVFEYPHV</sequence>
<dbReference type="PROSITE" id="PS50068">
    <property type="entry name" value="LDLRA_2"/>
    <property type="match status" value="2"/>
</dbReference>
<dbReference type="SUPFAM" id="SSF49785">
    <property type="entry name" value="Galactose-binding domain-like"/>
    <property type="match status" value="2"/>
</dbReference>
<dbReference type="RefSeq" id="XP_035668909.1">
    <property type="nucleotide sequence ID" value="XM_035813016.1"/>
</dbReference>
<dbReference type="InterPro" id="IPR000421">
    <property type="entry name" value="FA58C"/>
</dbReference>
<proteinExistence type="predicted"/>
<evidence type="ECO:0000256" key="2">
    <source>
        <dbReference type="PROSITE-ProRule" id="PRU00124"/>
    </source>
</evidence>
<dbReference type="CDD" id="cd00057">
    <property type="entry name" value="FA58C"/>
    <property type="match status" value="1"/>
</dbReference>
<dbReference type="InterPro" id="IPR023415">
    <property type="entry name" value="LDLR_class-A_CS"/>
</dbReference>
<dbReference type="Gene3D" id="2.60.120.260">
    <property type="entry name" value="Galactose-binding domain-like"/>
    <property type="match status" value="2"/>
</dbReference>
<keyword evidence="1 2" id="KW-1015">Disulfide bond</keyword>
<comment type="caution">
    <text evidence="2">Lacks conserved residue(s) required for the propagation of feature annotation.</text>
</comment>
<dbReference type="PANTHER" id="PTHR24543">
    <property type="entry name" value="MULTICOPPER OXIDASE-RELATED"/>
    <property type="match status" value="1"/>
</dbReference>
<dbReference type="PROSITE" id="PS50022">
    <property type="entry name" value="FA58C_3"/>
    <property type="match status" value="1"/>
</dbReference>
<dbReference type="CDD" id="cd00112">
    <property type="entry name" value="LDLa"/>
    <property type="match status" value="2"/>
</dbReference>
<dbReference type="InterPro" id="IPR036055">
    <property type="entry name" value="LDL_receptor-like_sf"/>
</dbReference>
<feature type="disulfide bond" evidence="2">
    <location>
        <begin position="27"/>
        <end position="42"/>
    </location>
</feature>
<dbReference type="OMA" id="ENCHAPC"/>
<dbReference type="PANTHER" id="PTHR24543:SF325">
    <property type="entry name" value="F5_8 TYPE C DOMAIN-CONTAINING PROTEIN"/>
    <property type="match status" value="1"/>
</dbReference>
<dbReference type="Proteomes" id="UP000001554">
    <property type="component" value="Chromosome 3"/>
</dbReference>
<organism evidence="4 5">
    <name type="scientific">Branchiostoma floridae</name>
    <name type="common">Florida lancelet</name>
    <name type="synonym">Amphioxus</name>
    <dbReference type="NCBI Taxonomy" id="7739"/>
    <lineage>
        <taxon>Eukaryota</taxon>
        <taxon>Metazoa</taxon>
        <taxon>Chordata</taxon>
        <taxon>Cephalochordata</taxon>
        <taxon>Leptocardii</taxon>
        <taxon>Amphioxiformes</taxon>
        <taxon>Branchiostomatidae</taxon>
        <taxon>Branchiostoma</taxon>
    </lineage>
</organism>
<dbReference type="AlphaFoldDB" id="A0A9J7KSQ3"/>
<reference evidence="5" key="2">
    <citation type="submission" date="2025-08" db="UniProtKB">
        <authorList>
            <consortium name="RefSeq"/>
        </authorList>
    </citation>
    <scope>IDENTIFICATION</scope>
    <source>
        <strain evidence="5">S238N-H82</strain>
        <tissue evidence="5">Testes</tissue>
    </source>
</reference>
<dbReference type="InterPro" id="IPR002172">
    <property type="entry name" value="LDrepeatLR_classA_rpt"/>
</dbReference>
<gene>
    <name evidence="5" type="primary">LOC118411015</name>
</gene>
<dbReference type="Gene3D" id="4.10.400.10">
    <property type="entry name" value="Low-density Lipoprotein Receptor"/>
    <property type="match status" value="2"/>
</dbReference>
<feature type="disulfide bond" evidence="2">
    <location>
        <begin position="54"/>
        <end position="72"/>
    </location>
</feature>
<evidence type="ECO:0000259" key="3">
    <source>
        <dbReference type="PROSITE" id="PS50022"/>
    </source>
</evidence>
<dbReference type="SMART" id="SM00192">
    <property type="entry name" value="LDLa"/>
    <property type="match status" value="2"/>
</dbReference>
<feature type="disulfide bond" evidence="2">
    <location>
        <begin position="47"/>
        <end position="59"/>
    </location>
</feature>